<reference evidence="2 3" key="1">
    <citation type="submission" date="2023-12" db="EMBL/GenBank/DDBJ databases">
        <title>A high-quality genome assembly for Dillenia turbinata (Dilleniales).</title>
        <authorList>
            <person name="Chanderbali A."/>
        </authorList>
    </citation>
    <scope>NUCLEOTIDE SEQUENCE [LARGE SCALE GENOMIC DNA]</scope>
    <source>
        <strain evidence="2">LSX21</strain>
        <tissue evidence="2">Leaf</tissue>
    </source>
</reference>
<name>A0AAN8UZM6_9MAGN</name>
<evidence type="ECO:0000313" key="3">
    <source>
        <dbReference type="Proteomes" id="UP001370490"/>
    </source>
</evidence>
<dbReference type="AlphaFoldDB" id="A0AAN8UZM6"/>
<proteinExistence type="predicted"/>
<dbReference type="EMBL" id="JBAMMX010000015">
    <property type="protein sequence ID" value="KAK6925913.1"/>
    <property type="molecule type" value="Genomic_DNA"/>
</dbReference>
<feature type="transmembrane region" description="Helical" evidence="1">
    <location>
        <begin position="26"/>
        <end position="47"/>
    </location>
</feature>
<gene>
    <name evidence="2" type="ORF">RJ641_007632</name>
</gene>
<sequence>MYYNCFYRQEWEEGKFVAHHYPYEMLGLYFILFCNFNFWAYGFHSYLSRLKPLAADREVPIHHHRLLLLSPFVVDGGHMFIQQQLQQRRALDQSKGKPSTPMASSLQIQTLELIV</sequence>
<organism evidence="2 3">
    <name type="scientific">Dillenia turbinata</name>
    <dbReference type="NCBI Taxonomy" id="194707"/>
    <lineage>
        <taxon>Eukaryota</taxon>
        <taxon>Viridiplantae</taxon>
        <taxon>Streptophyta</taxon>
        <taxon>Embryophyta</taxon>
        <taxon>Tracheophyta</taxon>
        <taxon>Spermatophyta</taxon>
        <taxon>Magnoliopsida</taxon>
        <taxon>eudicotyledons</taxon>
        <taxon>Gunneridae</taxon>
        <taxon>Pentapetalae</taxon>
        <taxon>Dilleniales</taxon>
        <taxon>Dilleniaceae</taxon>
        <taxon>Dillenia</taxon>
    </lineage>
</organism>
<keyword evidence="1" id="KW-1133">Transmembrane helix</keyword>
<accession>A0AAN8UZM6</accession>
<evidence type="ECO:0000313" key="2">
    <source>
        <dbReference type="EMBL" id="KAK6925913.1"/>
    </source>
</evidence>
<keyword evidence="3" id="KW-1185">Reference proteome</keyword>
<evidence type="ECO:0000256" key="1">
    <source>
        <dbReference type="SAM" id="Phobius"/>
    </source>
</evidence>
<keyword evidence="1" id="KW-0812">Transmembrane</keyword>
<comment type="caution">
    <text evidence="2">The sequence shown here is derived from an EMBL/GenBank/DDBJ whole genome shotgun (WGS) entry which is preliminary data.</text>
</comment>
<protein>
    <submittedName>
        <fullName evidence="2">Uncharacterized protein</fullName>
    </submittedName>
</protein>
<keyword evidence="1" id="KW-0472">Membrane</keyword>
<dbReference type="Proteomes" id="UP001370490">
    <property type="component" value="Unassembled WGS sequence"/>
</dbReference>